<dbReference type="InParanoid" id="A0A2R5GU57"/>
<accession>A0A2R5GU57</accession>
<dbReference type="AlphaFoldDB" id="A0A2R5GU57"/>
<evidence type="ECO:0000256" key="1">
    <source>
        <dbReference type="SAM" id="MobiDB-lite"/>
    </source>
</evidence>
<sequence>MLEVVDCSRRELLRLAAQESEDILDAGAKQGALTLERESSHGATMLEAARPAPERPRLSQPGPMARTSTTKAQGLVEFFTQAEGKCNWIPIEAPHKTPSRYMEFFPPSSTQAPDAEIITPTATSSGNSGKKSRVRKEPSKACALCTHPFPVSSLEAVVSRQAVYRLRQKWAKQTGSKDSEIVEKKFRFRLYDELRVCLFCSQLFNDYGASSDTDDEDPQPRRPKPARPMNHEEPIIVTVVGKARLEEIFFDKLAINERPHHAHAPKPTHISSDR</sequence>
<feature type="region of interest" description="Disordered" evidence="1">
    <location>
        <begin position="209"/>
        <end position="233"/>
    </location>
</feature>
<gene>
    <name evidence="2" type="ORF">FCC1311_095122</name>
</gene>
<proteinExistence type="predicted"/>
<dbReference type="Proteomes" id="UP000241890">
    <property type="component" value="Unassembled WGS sequence"/>
</dbReference>
<organism evidence="2 3">
    <name type="scientific">Hondaea fermentalgiana</name>
    <dbReference type="NCBI Taxonomy" id="2315210"/>
    <lineage>
        <taxon>Eukaryota</taxon>
        <taxon>Sar</taxon>
        <taxon>Stramenopiles</taxon>
        <taxon>Bigyra</taxon>
        <taxon>Labyrinthulomycetes</taxon>
        <taxon>Thraustochytrida</taxon>
        <taxon>Thraustochytriidae</taxon>
        <taxon>Hondaea</taxon>
    </lineage>
</organism>
<keyword evidence="3" id="KW-1185">Reference proteome</keyword>
<evidence type="ECO:0000313" key="2">
    <source>
        <dbReference type="EMBL" id="GBG33288.1"/>
    </source>
</evidence>
<dbReference type="EMBL" id="BEYU01000150">
    <property type="protein sequence ID" value="GBG33288.1"/>
    <property type="molecule type" value="Genomic_DNA"/>
</dbReference>
<name>A0A2R5GU57_9STRA</name>
<protein>
    <submittedName>
        <fullName evidence="2">Uncharacterized protein</fullName>
    </submittedName>
</protein>
<reference evidence="2 3" key="1">
    <citation type="submission" date="2017-12" db="EMBL/GenBank/DDBJ databases">
        <title>Sequencing, de novo assembly and annotation of complete genome of a new Thraustochytrid species, strain FCC1311.</title>
        <authorList>
            <person name="Sedici K."/>
            <person name="Godart F."/>
            <person name="Aiese Cigliano R."/>
            <person name="Sanseverino W."/>
            <person name="Barakat M."/>
            <person name="Ortet P."/>
            <person name="Marechal E."/>
            <person name="Cagnac O."/>
            <person name="Amato A."/>
        </authorList>
    </citation>
    <scope>NUCLEOTIDE SEQUENCE [LARGE SCALE GENOMIC DNA]</scope>
</reference>
<comment type="caution">
    <text evidence="2">The sequence shown here is derived from an EMBL/GenBank/DDBJ whole genome shotgun (WGS) entry which is preliminary data.</text>
</comment>
<evidence type="ECO:0000313" key="3">
    <source>
        <dbReference type="Proteomes" id="UP000241890"/>
    </source>
</evidence>
<feature type="region of interest" description="Disordered" evidence="1">
    <location>
        <begin position="39"/>
        <end position="67"/>
    </location>
</feature>